<feature type="signal peptide" evidence="1">
    <location>
        <begin position="1"/>
        <end position="24"/>
    </location>
</feature>
<dbReference type="EMBL" id="FNPK01000004">
    <property type="protein sequence ID" value="SDY13933.1"/>
    <property type="molecule type" value="Genomic_DNA"/>
</dbReference>
<name>A0A1H3HEC0_9GAMM</name>
<feature type="chain" id="PRO_5011667811" evidence="1">
    <location>
        <begin position="25"/>
        <end position="160"/>
    </location>
</feature>
<evidence type="ECO:0000313" key="2">
    <source>
        <dbReference type="EMBL" id="SDY13933.1"/>
    </source>
</evidence>
<evidence type="ECO:0000313" key="3">
    <source>
        <dbReference type="Proteomes" id="UP000199035"/>
    </source>
</evidence>
<keyword evidence="3" id="KW-1185">Reference proteome</keyword>
<organism evidence="2 3">
    <name type="scientific">Acinetobacter kyonggiensis</name>
    <dbReference type="NCBI Taxonomy" id="595670"/>
    <lineage>
        <taxon>Bacteria</taxon>
        <taxon>Pseudomonadati</taxon>
        <taxon>Pseudomonadota</taxon>
        <taxon>Gammaproteobacteria</taxon>
        <taxon>Moraxellales</taxon>
        <taxon>Moraxellaceae</taxon>
        <taxon>Acinetobacter</taxon>
    </lineage>
</organism>
<keyword evidence="1" id="KW-0732">Signal</keyword>
<gene>
    <name evidence="2" type="ORF">SAMN05421643_10455</name>
</gene>
<protein>
    <submittedName>
        <fullName evidence="2">Uncharacterized protein</fullName>
    </submittedName>
</protein>
<sequence>MKIKYIIIKMLSLSILLIGNQTFGSTAFKIVKPSNKIGDGRCYMNECSYSKIVSSKIIKQDHKETRVRVSLLGGSSYNENGNYPSFGIPPKNIQWNKESHQVTAICSYKNPAIVMGNQVDDLDFSMIPGVLESSANLYFEICHNFYNGYYQGAKKFGYVN</sequence>
<dbReference type="AlphaFoldDB" id="A0A1H3HEC0"/>
<proteinExistence type="predicted"/>
<dbReference type="Proteomes" id="UP000199035">
    <property type="component" value="Unassembled WGS sequence"/>
</dbReference>
<accession>A0A1H3HEC0</accession>
<dbReference type="RefSeq" id="WP_139243524.1">
    <property type="nucleotide sequence ID" value="NZ_FNPK01000004.1"/>
</dbReference>
<evidence type="ECO:0000256" key="1">
    <source>
        <dbReference type="SAM" id="SignalP"/>
    </source>
</evidence>
<reference evidence="3" key="1">
    <citation type="submission" date="2016-10" db="EMBL/GenBank/DDBJ databases">
        <authorList>
            <person name="Varghese N."/>
            <person name="Submissions S."/>
        </authorList>
    </citation>
    <scope>NUCLEOTIDE SEQUENCE [LARGE SCALE GENOMIC DNA]</scope>
    <source>
        <strain evidence="3">ANC 5109</strain>
    </source>
</reference>